<organism evidence="2 3">
    <name type="scientific">Nocardioides vastitatis</name>
    <dbReference type="NCBI Taxonomy" id="2568655"/>
    <lineage>
        <taxon>Bacteria</taxon>
        <taxon>Bacillati</taxon>
        <taxon>Actinomycetota</taxon>
        <taxon>Actinomycetes</taxon>
        <taxon>Propionibacteriales</taxon>
        <taxon>Nocardioidaceae</taxon>
        <taxon>Nocardioides</taxon>
    </lineage>
</organism>
<feature type="region of interest" description="Disordered" evidence="1">
    <location>
        <begin position="1"/>
        <end position="32"/>
    </location>
</feature>
<evidence type="ECO:0000256" key="1">
    <source>
        <dbReference type="SAM" id="MobiDB-lite"/>
    </source>
</evidence>
<evidence type="ECO:0000313" key="2">
    <source>
        <dbReference type="EMBL" id="MFC5728073.1"/>
    </source>
</evidence>
<name>A0ABW0ZG50_9ACTN</name>
<feature type="compositionally biased region" description="Basic and acidic residues" evidence="1">
    <location>
        <begin position="13"/>
        <end position="25"/>
    </location>
</feature>
<dbReference type="RefSeq" id="WP_136431729.1">
    <property type="nucleotide sequence ID" value="NZ_JBHSNS010000001.1"/>
</dbReference>
<evidence type="ECO:0000313" key="3">
    <source>
        <dbReference type="Proteomes" id="UP001596072"/>
    </source>
</evidence>
<keyword evidence="3" id="KW-1185">Reference proteome</keyword>
<dbReference type="Proteomes" id="UP001596072">
    <property type="component" value="Unassembled WGS sequence"/>
</dbReference>
<protein>
    <submittedName>
        <fullName evidence="2">Uncharacterized protein</fullName>
    </submittedName>
</protein>
<comment type="caution">
    <text evidence="2">The sequence shown here is derived from an EMBL/GenBank/DDBJ whole genome shotgun (WGS) entry which is preliminary data.</text>
</comment>
<gene>
    <name evidence="2" type="ORF">ACFPQB_04040</name>
</gene>
<reference evidence="3" key="1">
    <citation type="journal article" date="2019" name="Int. J. Syst. Evol. Microbiol.">
        <title>The Global Catalogue of Microorganisms (GCM) 10K type strain sequencing project: providing services to taxonomists for standard genome sequencing and annotation.</title>
        <authorList>
            <consortium name="The Broad Institute Genomics Platform"/>
            <consortium name="The Broad Institute Genome Sequencing Center for Infectious Disease"/>
            <person name="Wu L."/>
            <person name="Ma J."/>
        </authorList>
    </citation>
    <scope>NUCLEOTIDE SEQUENCE [LARGE SCALE GENOMIC DNA]</scope>
    <source>
        <strain evidence="3">YIM 94188</strain>
    </source>
</reference>
<sequence>MRWVDRVGAALTPERKRTTEAETARKARQPTVAMARQPLAATPTVAHAVYLSSPVKQLRIATAPAVRLPLKPVLASYLKDRPHFQIGVVANVPPPRRVDPVLVGDVMLFPGDGHAMYLAANPVGIGTSATTRSEEVDGTVRTTGGDATVSCTVLPALGPAEVATRRDAWVAALGSAGHTAQGWRFQPLNLRSVRASLTLPADHVVRDPTSSAGSDTADGVFVVELTARGAQAWEQALTEGQPQDLVGSVQFEVSYAAELDGELRTQQHTVSGALGDVASGAPVDHRTVRAEVGVPARLLVRGHPTIDRVAITLHAGDDVETAVIGPDGGEVTMTLATTQTAVEEIRWSAEVAFTSAAWPTIATSGVLSDARGWSAILAPATWTRTIDVMTVLVDAAGRTVTPDGAEVVSGSLRYRPADPLGRTLHTSFEGRHQQMSAVVVPDPPTSPETGTASVELSMMVLRGDRQSMSSTEIGPDDRWVLARVRPDASVDFSTNTTPGSERDPLRETRLALQELFG</sequence>
<accession>A0ABW0ZG50</accession>
<proteinExistence type="predicted"/>
<dbReference type="EMBL" id="JBHSNS010000001">
    <property type="protein sequence ID" value="MFC5728073.1"/>
    <property type="molecule type" value="Genomic_DNA"/>
</dbReference>